<dbReference type="CDD" id="cd15489">
    <property type="entry name" value="PHD_SF"/>
    <property type="match status" value="1"/>
</dbReference>
<keyword evidence="2" id="KW-0863">Zinc-finger</keyword>
<reference evidence="6 7" key="1">
    <citation type="journal article" date="2010" name="Proc. Natl. Acad. Sci. U.S.A.">
        <title>Insights into evolution of multicellular fungi from the assembled chromosomes of the mushroom Coprinopsis cinerea (Coprinus cinereus).</title>
        <authorList>
            <person name="Stajich J.E."/>
            <person name="Wilke S.K."/>
            <person name="Ahren D."/>
            <person name="Au C.H."/>
            <person name="Birren B.W."/>
            <person name="Borodovsky M."/>
            <person name="Burns C."/>
            <person name="Canback B."/>
            <person name="Casselton L.A."/>
            <person name="Cheng C.K."/>
            <person name="Deng J."/>
            <person name="Dietrich F.S."/>
            <person name="Fargo D.C."/>
            <person name="Farman M.L."/>
            <person name="Gathman A.C."/>
            <person name="Goldberg J."/>
            <person name="Guigo R."/>
            <person name="Hoegger P.J."/>
            <person name="Hooker J.B."/>
            <person name="Huggins A."/>
            <person name="James T.Y."/>
            <person name="Kamada T."/>
            <person name="Kilaru S."/>
            <person name="Kodira C."/>
            <person name="Kues U."/>
            <person name="Kupfer D."/>
            <person name="Kwan H.S."/>
            <person name="Lomsadze A."/>
            <person name="Li W."/>
            <person name="Lilly W.W."/>
            <person name="Ma L.J."/>
            <person name="Mackey A.J."/>
            <person name="Manning G."/>
            <person name="Martin F."/>
            <person name="Muraguchi H."/>
            <person name="Natvig D.O."/>
            <person name="Palmerini H."/>
            <person name="Ramesh M.A."/>
            <person name="Rehmeyer C.J."/>
            <person name="Roe B.A."/>
            <person name="Shenoy N."/>
            <person name="Stanke M."/>
            <person name="Ter-Hovhannisyan V."/>
            <person name="Tunlid A."/>
            <person name="Velagapudi R."/>
            <person name="Vision T.J."/>
            <person name="Zeng Q."/>
            <person name="Zolan M.E."/>
            <person name="Pukkila P.J."/>
        </authorList>
    </citation>
    <scope>NUCLEOTIDE SEQUENCE [LARGE SCALE GENOMIC DNA]</scope>
    <source>
        <strain evidence="7">Okayama-7 / 130 / ATCC MYA-4618 / FGSC 9003</strain>
    </source>
</reference>
<dbReference type="HOGENOM" id="CLU_002610_0_0_1"/>
<feature type="compositionally biased region" description="Pro residues" evidence="4">
    <location>
        <begin position="17"/>
        <end position="30"/>
    </location>
</feature>
<feature type="region of interest" description="Disordered" evidence="4">
    <location>
        <begin position="11"/>
        <end position="32"/>
    </location>
</feature>
<gene>
    <name evidence="6" type="ORF">CC1G_02362</name>
</gene>
<evidence type="ECO:0000313" key="7">
    <source>
        <dbReference type="Proteomes" id="UP000001861"/>
    </source>
</evidence>
<dbReference type="GO" id="GO:0003677">
    <property type="term" value="F:DNA binding"/>
    <property type="evidence" value="ECO:0007669"/>
    <property type="project" value="InterPro"/>
</dbReference>
<keyword evidence="7" id="KW-1185">Reference proteome</keyword>
<keyword evidence="3" id="KW-0862">Zinc</keyword>
<feature type="region of interest" description="Disordered" evidence="4">
    <location>
        <begin position="1251"/>
        <end position="1275"/>
    </location>
</feature>
<evidence type="ECO:0000259" key="5">
    <source>
        <dbReference type="SMART" id="SM00249"/>
    </source>
</evidence>
<dbReference type="GO" id="GO:0006355">
    <property type="term" value="P:regulation of DNA-templated transcription"/>
    <property type="evidence" value="ECO:0007669"/>
    <property type="project" value="InterPro"/>
</dbReference>
<evidence type="ECO:0000256" key="4">
    <source>
        <dbReference type="SAM" id="MobiDB-lite"/>
    </source>
</evidence>
<evidence type="ECO:0000256" key="1">
    <source>
        <dbReference type="ARBA" id="ARBA00022723"/>
    </source>
</evidence>
<feature type="region of interest" description="Disordered" evidence="4">
    <location>
        <begin position="1161"/>
        <end position="1208"/>
    </location>
</feature>
<dbReference type="SUPFAM" id="SSF90073">
    <property type="entry name" value="GCM domain"/>
    <property type="match status" value="1"/>
</dbReference>
<dbReference type="SMART" id="SM00249">
    <property type="entry name" value="PHD"/>
    <property type="match status" value="1"/>
</dbReference>
<dbReference type="eggNOG" id="ENOG502S7P8">
    <property type="taxonomic scope" value="Eukaryota"/>
</dbReference>
<dbReference type="RefSeq" id="XP_001830911.2">
    <property type="nucleotide sequence ID" value="XM_001830859.2"/>
</dbReference>
<dbReference type="InParanoid" id="A8N7V5"/>
<feature type="region of interest" description="Disordered" evidence="4">
    <location>
        <begin position="1736"/>
        <end position="1768"/>
    </location>
</feature>
<dbReference type="Proteomes" id="UP000001861">
    <property type="component" value="Unassembled WGS sequence"/>
</dbReference>
<name>A8N7V5_COPC7</name>
<dbReference type="GO" id="GO:0008270">
    <property type="term" value="F:zinc ion binding"/>
    <property type="evidence" value="ECO:0007669"/>
    <property type="project" value="UniProtKB-KW"/>
</dbReference>
<dbReference type="InterPro" id="IPR011011">
    <property type="entry name" value="Znf_FYVE_PHD"/>
</dbReference>
<organism evidence="6 7">
    <name type="scientific">Coprinopsis cinerea (strain Okayama-7 / 130 / ATCC MYA-4618 / FGSC 9003)</name>
    <name type="common">Inky cap fungus</name>
    <name type="synonym">Hormographiella aspergillata</name>
    <dbReference type="NCBI Taxonomy" id="240176"/>
    <lineage>
        <taxon>Eukaryota</taxon>
        <taxon>Fungi</taxon>
        <taxon>Dikarya</taxon>
        <taxon>Basidiomycota</taxon>
        <taxon>Agaricomycotina</taxon>
        <taxon>Agaricomycetes</taxon>
        <taxon>Agaricomycetidae</taxon>
        <taxon>Agaricales</taxon>
        <taxon>Agaricineae</taxon>
        <taxon>Psathyrellaceae</taxon>
        <taxon>Coprinopsis</taxon>
    </lineage>
</organism>
<proteinExistence type="predicted"/>
<dbReference type="VEuPathDB" id="FungiDB:CC1G_02362"/>
<evidence type="ECO:0000313" key="6">
    <source>
        <dbReference type="EMBL" id="EAU90975.2"/>
    </source>
</evidence>
<dbReference type="SUPFAM" id="SSF57903">
    <property type="entry name" value="FYVE/PHD zinc finger"/>
    <property type="match status" value="1"/>
</dbReference>
<accession>A8N7V5</accession>
<dbReference type="OMA" id="YRASHEP"/>
<feature type="compositionally biased region" description="Basic and acidic residues" evidence="4">
    <location>
        <begin position="1739"/>
        <end position="1761"/>
    </location>
</feature>
<comment type="caution">
    <text evidence="6">The sequence shown here is derived from an EMBL/GenBank/DDBJ whole genome shotgun (WGS) entry which is preliminary data.</text>
</comment>
<sequence length="1768" mass="196606">MKRIKRALNALFSSEDSPPPNQSTNQPPPTHQAILLGQSTTNHSNVTLGGERTLFSGHAPAIYPSQPVNIGGVVTGSGFAGLQSAQVLEIPGLGVLIANGQATVTPQLVQSVGEGSYTSHPGPPVTFGLQSSPNVQGSLGTTPATVPTPPHHAISQISATSVGTPTNPFVFAPSAVPNAFGAEAQRTTASQTAHRASANSTTPALPSTFHGGQTFAKNPGFNTNSEVLSAVEQEKDHQDWPNGDVRREIEKGASKPGWRESKWVWTSQGRRGFDGADARTNACCGVFICANEQCRIPVRPKTQSAARKAQIDEGCAHCHTAPLQVYRCTVQSFHYEQERGGKVYEVWAHQGTHTHPRPPLNFLTHDEKAAVVAQVQLNPVGTSALQLRAGTLQPGSVPLPEISPVLANASSARYYMKQAQQQLGVGAPQTSKGGLALLKELIGLNDELGDEFLIYSQLHSSLGVLVFRTRFMTKLIESSVEDWGSTDERMDGRHGFVSDGNHSFFKDGVLLTSNVFSSRLREWVPVVWTLIFGMDEDHHRPHFKHLFGPIIAKLKSTGRPFDKRFLLNVMDFSLAQRRAHAEEYALAAASMIPGFTHLAPTVQEQQMVLLREEAKAVEIGCQFHFWNQATRVKGDSGLVDQGRAADFEYILRKMVSKETDQAQFDVCVRRIETEFPQAYAWISWWLQDAVVGMIFPAKSNIHHEDAADAPTTSNAGEHGHSLLNAAMGSGNDLLEGLRKLKKYESAFERKFNAISDGHFTPAGPREKRSTKRVKFFENDGRAPDTTTAIQALATSPPSIDLYASWPLFTLAYKWDSPNSCFFDHGLELWFRAYVVWPEKARAECRNLVPSSSFLGGMLSHFDRRWKLVTTTKKKSSNPESSLKKALTTQQGVTRNRIFNHWMPSLEKDSYQSATDWLQFAIEDGNVSLDAQAFFGIRNLVYTKCSNGHEQSKWHSEEVHCLTRLSSRFIEMIGSRDDRSGTAISLGEYFSELVPLKPNLEPDGFTGLQPCTHRGCGAISSLHKISTSWPQILTIESNLRCNDQVDNTLTFDSRFTIAIVDNHLAANQPRVTYELVGRIISKNGNHFVAHLRLGTSYYSYDDMANNGKLKKLKTSQSLEKRHTTEVYYVYVRTSTTGKTIQPGEMAQATRLNFMKTVVHGSSERPVAVSDSGSDLSYMSDPGEGNIPARQRRSQRETSKRPKSYIEPEDIGLDVFDKETNIFGDSDEDVGGLFDTKSVTPEPLIPLKQELDSREEEKASKEPHSNLSDPPKSLPKSTTLTVQSCLTCGVTGPSASELIYCGICKVASHVVCVRRTLPTNFDEAFVFDFHFCCESCIHYGRWDEVMIGSFILVNIYEVIPRSTGLSKPAMSFYYPAKIIARHDKVATLQWHEFNYYREKIPQVPPTFEREQAFGSICWPLELSSDELTGEQRSKLTAGDKLNLMAAMTNALPAVVSVVRGDRFHPISRLMEQHMAKLPGTASTLSRNNHVVEFRSLFSLPVFPGHRNLIEHFLREVNILEKIGDKRNPDEADTAAVGLMELVVLRQYFGVNSSHDGEIYELSRWLTQDEYDKSLPENVTLRGRLVRQLTDHEKAFNSINPTSPDDDSKALVKSDKLSGLATYTRQQLHLRIDDTLRIPNTSSLVQALTEQGERYIFGSYAPEHCMAMELGREEEKNVKDYPPVPAFPRSFPLTGTYRVVSSIPSTSKPTKLEQTKLNFKPTKREQQMTTTTTRVLRASTVQKRDRVGSLDEEVDVSRLGENKRGTKRVRK</sequence>
<dbReference type="InterPro" id="IPR036115">
    <property type="entry name" value="GCM_dom_sf"/>
</dbReference>
<dbReference type="KEGG" id="cci:CC1G_02362"/>
<dbReference type="EMBL" id="AACS02000003">
    <property type="protein sequence ID" value="EAU90975.2"/>
    <property type="molecule type" value="Genomic_DNA"/>
</dbReference>
<dbReference type="GeneID" id="6007364"/>
<evidence type="ECO:0000256" key="2">
    <source>
        <dbReference type="ARBA" id="ARBA00022771"/>
    </source>
</evidence>
<dbReference type="OrthoDB" id="3046222at2759"/>
<feature type="compositionally biased region" description="Basic and acidic residues" evidence="4">
    <location>
        <begin position="1251"/>
        <end position="1262"/>
    </location>
</feature>
<feature type="compositionally biased region" description="Basic and acidic residues" evidence="4">
    <location>
        <begin position="1192"/>
        <end position="1204"/>
    </location>
</feature>
<protein>
    <recommendedName>
        <fullName evidence="5">Zinc finger PHD-type domain-containing protein</fullName>
    </recommendedName>
</protein>
<dbReference type="InterPro" id="IPR001965">
    <property type="entry name" value="Znf_PHD"/>
</dbReference>
<keyword evidence="1" id="KW-0479">Metal-binding</keyword>
<evidence type="ECO:0000256" key="3">
    <source>
        <dbReference type="ARBA" id="ARBA00022833"/>
    </source>
</evidence>
<feature type="domain" description="Zinc finger PHD-type" evidence="5">
    <location>
        <begin position="1282"/>
        <end position="1335"/>
    </location>
</feature>